<protein>
    <recommendedName>
        <fullName evidence="5">Tail length tape measure protein</fullName>
    </recommendedName>
</protein>
<evidence type="ECO:0000256" key="1">
    <source>
        <dbReference type="SAM" id="MobiDB-lite"/>
    </source>
</evidence>
<gene>
    <name evidence="3" type="ORF">ACFQ2I_10405</name>
</gene>
<keyword evidence="2" id="KW-0812">Transmembrane</keyword>
<keyword evidence="2" id="KW-1133">Transmembrane helix</keyword>
<feature type="region of interest" description="Disordered" evidence="1">
    <location>
        <begin position="465"/>
        <end position="490"/>
    </location>
</feature>
<evidence type="ECO:0008006" key="5">
    <source>
        <dbReference type="Google" id="ProtNLM"/>
    </source>
</evidence>
<feature type="compositionally biased region" description="Polar residues" evidence="1">
    <location>
        <begin position="477"/>
        <end position="490"/>
    </location>
</feature>
<evidence type="ECO:0000313" key="3">
    <source>
        <dbReference type="EMBL" id="MFD0959801.1"/>
    </source>
</evidence>
<feature type="transmembrane region" description="Helical" evidence="2">
    <location>
        <begin position="325"/>
        <end position="344"/>
    </location>
</feature>
<sequence>MSTTMAIQQQGLISMLQGMSGSMSLAERATEGLKQAMNVMEQRTAATFYGMKNPMHEIEQSASWVSAQFTALNHSLNMSMKSAENYAKTLEYMRNLEKLTVTDKPAGGSANSKTTEKDKLQDKIKKDALPAMERMVDLIAFNLNSLNFGFEQPDPAQKDKGECCCPEQGNNSLPPFNKAPLSPEFMAQVPPDLEKQATKLVQQPSFRKNGIIIPGSLPDAAANVVSNDASEMKLPNLSDLLGNMTTGFAGLTQELKSNAAAMNFLSNNWSVFGSLSDGVSMALTAYNTMQFISQLYTAMTAVAMIATIGLKNAWQQMNTAMKANVIMLIISLVIGLGYALYSLWEKNDKFAIGLMRAWHGILNFFANIPVFFWTIVEDILKAFLVWANSVGKLYDSVINGIIKGLNTVLNAINKVTGSSLQISAKFSFSDITKDVLSTVQSNKADAVKNALDVAAENDKKLKKFMDDRADKKKKNEVPTSSALENMSPDQLSKLTMNNNLTAGFDQSHTPASGNLNSVGRVGEVGKINDTVDISSEDLKTMRELAEMKNIQNFVTLQPSVNVQTGDIRHDLDVSSMVAAITTVLQDEIAVSAEGVYR</sequence>
<evidence type="ECO:0000256" key="2">
    <source>
        <dbReference type="SAM" id="Phobius"/>
    </source>
</evidence>
<name>A0ABW3HQL1_9BACL</name>
<feature type="transmembrane region" description="Helical" evidence="2">
    <location>
        <begin position="356"/>
        <end position="376"/>
    </location>
</feature>
<feature type="transmembrane region" description="Helical" evidence="2">
    <location>
        <begin position="295"/>
        <end position="313"/>
    </location>
</feature>
<keyword evidence="4" id="KW-1185">Reference proteome</keyword>
<feature type="compositionally biased region" description="Basic and acidic residues" evidence="1">
    <location>
        <begin position="465"/>
        <end position="476"/>
    </location>
</feature>
<organism evidence="3 4">
    <name type="scientific">Paenibacillus chungangensis</name>
    <dbReference type="NCBI Taxonomy" id="696535"/>
    <lineage>
        <taxon>Bacteria</taxon>
        <taxon>Bacillati</taxon>
        <taxon>Bacillota</taxon>
        <taxon>Bacilli</taxon>
        <taxon>Bacillales</taxon>
        <taxon>Paenibacillaceae</taxon>
        <taxon>Paenibacillus</taxon>
    </lineage>
</organism>
<accession>A0ABW3HQL1</accession>
<comment type="caution">
    <text evidence="3">The sequence shown here is derived from an EMBL/GenBank/DDBJ whole genome shotgun (WGS) entry which is preliminary data.</text>
</comment>
<proteinExistence type="predicted"/>
<reference evidence="4" key="1">
    <citation type="journal article" date="2019" name="Int. J. Syst. Evol. Microbiol.">
        <title>The Global Catalogue of Microorganisms (GCM) 10K type strain sequencing project: providing services to taxonomists for standard genome sequencing and annotation.</title>
        <authorList>
            <consortium name="The Broad Institute Genomics Platform"/>
            <consortium name="The Broad Institute Genome Sequencing Center for Infectious Disease"/>
            <person name="Wu L."/>
            <person name="Ma J."/>
        </authorList>
    </citation>
    <scope>NUCLEOTIDE SEQUENCE [LARGE SCALE GENOMIC DNA]</scope>
    <source>
        <strain evidence="4">CCUG 59129</strain>
    </source>
</reference>
<dbReference type="EMBL" id="JBHTJZ010000011">
    <property type="protein sequence ID" value="MFD0959801.1"/>
    <property type="molecule type" value="Genomic_DNA"/>
</dbReference>
<dbReference type="Proteomes" id="UP001596989">
    <property type="component" value="Unassembled WGS sequence"/>
</dbReference>
<evidence type="ECO:0000313" key="4">
    <source>
        <dbReference type="Proteomes" id="UP001596989"/>
    </source>
</evidence>
<keyword evidence="2" id="KW-0472">Membrane</keyword>
<dbReference type="RefSeq" id="WP_377564063.1">
    <property type="nucleotide sequence ID" value="NZ_JBHTJZ010000011.1"/>
</dbReference>